<dbReference type="Proteomes" id="UP000190637">
    <property type="component" value="Unassembled WGS sequence"/>
</dbReference>
<name>A0A1T4TBC7_9ACTN</name>
<proteinExistence type="inferred from homology"/>
<dbReference type="Gene3D" id="3.30.750.24">
    <property type="entry name" value="STAS domain"/>
    <property type="match status" value="1"/>
</dbReference>
<organism evidence="4 5">
    <name type="scientific">Marinactinospora thermotolerans DSM 45154</name>
    <dbReference type="NCBI Taxonomy" id="1122192"/>
    <lineage>
        <taxon>Bacteria</taxon>
        <taxon>Bacillati</taxon>
        <taxon>Actinomycetota</taxon>
        <taxon>Actinomycetes</taxon>
        <taxon>Streptosporangiales</taxon>
        <taxon>Nocardiopsidaceae</taxon>
        <taxon>Marinactinospora</taxon>
    </lineage>
</organism>
<evidence type="ECO:0000313" key="5">
    <source>
        <dbReference type="Proteomes" id="UP000190637"/>
    </source>
</evidence>
<dbReference type="InterPro" id="IPR002645">
    <property type="entry name" value="STAS_dom"/>
</dbReference>
<protein>
    <recommendedName>
        <fullName evidence="2">Anti-sigma factor antagonist</fullName>
    </recommendedName>
</protein>
<dbReference type="NCBIfam" id="TIGR00377">
    <property type="entry name" value="ant_ant_sig"/>
    <property type="match status" value="1"/>
</dbReference>
<dbReference type="STRING" id="1122192.SAMN02745673_04713"/>
<accession>A0A1T4TBC7</accession>
<dbReference type="InterPro" id="IPR003658">
    <property type="entry name" value="Anti-sigma_ant"/>
</dbReference>
<dbReference type="GO" id="GO:0043856">
    <property type="term" value="F:anti-sigma factor antagonist activity"/>
    <property type="evidence" value="ECO:0007669"/>
    <property type="project" value="InterPro"/>
</dbReference>
<dbReference type="PANTHER" id="PTHR33495">
    <property type="entry name" value="ANTI-SIGMA FACTOR ANTAGONIST TM_1081-RELATED-RELATED"/>
    <property type="match status" value="1"/>
</dbReference>
<evidence type="ECO:0000313" key="4">
    <source>
        <dbReference type="EMBL" id="SKA37458.1"/>
    </source>
</evidence>
<evidence type="ECO:0000256" key="1">
    <source>
        <dbReference type="ARBA" id="ARBA00009013"/>
    </source>
</evidence>
<dbReference type="Pfam" id="PF01740">
    <property type="entry name" value="STAS"/>
    <property type="match status" value="1"/>
</dbReference>
<dbReference type="CDD" id="cd07043">
    <property type="entry name" value="STAS_anti-anti-sigma_factors"/>
    <property type="match status" value="1"/>
</dbReference>
<dbReference type="InterPro" id="IPR036513">
    <property type="entry name" value="STAS_dom_sf"/>
</dbReference>
<evidence type="ECO:0000259" key="3">
    <source>
        <dbReference type="PROSITE" id="PS50801"/>
    </source>
</evidence>
<dbReference type="PANTHER" id="PTHR33495:SF2">
    <property type="entry name" value="ANTI-SIGMA FACTOR ANTAGONIST TM_1081-RELATED"/>
    <property type="match status" value="1"/>
</dbReference>
<sequence length="108" mass="11482">MHAPCAHDAPLLVPAPVEIDMDVADEFGRHLTEAIAAGPRRVIVDMTRTVFCDSSGISAIMAAFNRIHAGGPLLCLAAPHPRVRRVLTIVGLDLLMPVHADLDEALTG</sequence>
<evidence type="ECO:0000256" key="2">
    <source>
        <dbReference type="RuleBase" id="RU003749"/>
    </source>
</evidence>
<dbReference type="PROSITE" id="PS50801">
    <property type="entry name" value="STAS"/>
    <property type="match status" value="1"/>
</dbReference>
<dbReference type="SUPFAM" id="SSF52091">
    <property type="entry name" value="SpoIIaa-like"/>
    <property type="match status" value="1"/>
</dbReference>
<dbReference type="EMBL" id="FUWS01000017">
    <property type="protein sequence ID" value="SKA37458.1"/>
    <property type="molecule type" value="Genomic_DNA"/>
</dbReference>
<keyword evidence="5" id="KW-1185">Reference proteome</keyword>
<dbReference type="AlphaFoldDB" id="A0A1T4TBC7"/>
<gene>
    <name evidence="4" type="ORF">SAMN02745673_04713</name>
</gene>
<comment type="similarity">
    <text evidence="1 2">Belongs to the anti-sigma-factor antagonist family.</text>
</comment>
<feature type="domain" description="STAS" evidence="3">
    <location>
        <begin position="18"/>
        <end position="108"/>
    </location>
</feature>
<reference evidence="4 5" key="1">
    <citation type="submission" date="2017-02" db="EMBL/GenBank/DDBJ databases">
        <authorList>
            <person name="Peterson S.W."/>
        </authorList>
    </citation>
    <scope>NUCLEOTIDE SEQUENCE [LARGE SCALE GENOMIC DNA]</scope>
    <source>
        <strain evidence="4 5">DSM 45154</strain>
    </source>
</reference>